<sequence length="1188" mass="130384">MDQIAQALADEKRLDALIAFLSPWPVPSSPPSSQNQNSQHQTITFLLNAVRVSRTQFGEASLRRRASSSFSAPSLSPRSMSVPDAGVTTEEWPALSTTSTSTSTSIATGVAKPPATELATSMIKKKKKKEKRRIRPQLNTASSLSAIPLQQAHSAFAVPSPTRTAAPSRTITDMVKDVKLVEEELKEENRDTLRKTLFDDSQMNQPPQPPQPPRPPPGFSPRSPNPNPPPLKIALPQSTHSKPHPSINHLARIYSAVILNRLAPSTINEITLLINLLSVPPIATVTSPDPQYSVVTEVLNTPQNCRLFAQSTLLALTPLLKTLFFPTLKRLSQLPQIASSASRTDTPLSAQLTSLLDAADLTTPNVDDVAQAPLPVQFDKDRDSRHNYKSRELSAVYKNRETTRDAFLSMLRDFKTSGFTNHAVTVDSSHLITQLTEYGNLDWFSDFFVLTVTHMGEGEVDEEVKRLGAEKVGKLARRFNAPAATSTPTQANTEVSQFFLNNLEFFYLFLSCPFSALLTPFLLPRFLFELHSILKDSNQSLVSRIRRATVCAKFVGLLIKGKGGKGEGVNVKEWAESSKPPIDLKAHLVSAYVNNSLVITLPYASQILKLLHHSPLYSTSRDVQDCLKLLGEIGRDHAQQVRSSSPSCNSNSMFIICEIEGVLTSYGRSMLYSSSSPPILQTLSSSSSSLPLYPNNQNLDKQPQHFPLRFLTSSFPTLLALHTCIDDLIRNSERITGGRRTSKKMRPLMVGLNQNVGGNNWTTTGGSTTTTPNPISLTRNPSTDSLNGIVGTPHFNLSDQLGLIVAQSPIGASPSESTPNKQGVSPTKFASHANLVSHFFHLHPALLPICSFITSSVIKKVCADVVDQIIVPVVKECLEPITVENRDPLNPAHNRFDLRSHQKCLETIVTKANQQMTTLLASTPPLIKHLLDLLSPPSPEGVLTECVAICTDFVRREGDGVLKGVVRKEGRAKMETFQWPAQNVNRFDGLEAPSFAAPALGLNPEPATPLEIYLAQVVNNEEDISVPDIHVDDPSPSPNSTPAPIIHHLTHLFKRFFQSVERSNTNTKIESPPPPHFFFVMSIALSLTDTTTIWEKSLTQEYVLATLNMCENEIDAKEIVDIYCNFVVRRTSAHKIAGVRNLVSSLVHAVSVKVPWADVVSSAVAASPLHNDMLLARLKGALRLIKNE</sequence>
<evidence type="ECO:0000313" key="2">
    <source>
        <dbReference type="EMBL" id="GMI01252.1"/>
    </source>
</evidence>
<dbReference type="EMBL" id="BRXX01000262">
    <property type="protein sequence ID" value="GMI01252.1"/>
    <property type="molecule type" value="Genomic_DNA"/>
</dbReference>
<organism evidence="2 3">
    <name type="scientific">Triparma verrucosa</name>
    <dbReference type="NCBI Taxonomy" id="1606542"/>
    <lineage>
        <taxon>Eukaryota</taxon>
        <taxon>Sar</taxon>
        <taxon>Stramenopiles</taxon>
        <taxon>Ochrophyta</taxon>
        <taxon>Bolidophyceae</taxon>
        <taxon>Parmales</taxon>
        <taxon>Triparmaceae</taxon>
        <taxon>Triparma</taxon>
    </lineage>
</organism>
<feature type="region of interest" description="Disordered" evidence="1">
    <location>
        <begin position="198"/>
        <end position="246"/>
    </location>
</feature>
<dbReference type="GO" id="GO:0006325">
    <property type="term" value="P:chromatin organization"/>
    <property type="evidence" value="ECO:0007669"/>
    <property type="project" value="TreeGrafter"/>
</dbReference>
<dbReference type="AlphaFoldDB" id="A0A9W7C763"/>
<feature type="compositionally biased region" description="Low complexity" evidence="1">
    <location>
        <begin position="67"/>
        <end position="81"/>
    </location>
</feature>
<feature type="region of interest" description="Disordered" evidence="1">
    <location>
        <begin position="61"/>
        <end position="113"/>
    </location>
</feature>
<keyword evidence="3" id="KW-1185">Reference proteome</keyword>
<feature type="compositionally biased region" description="Low complexity" evidence="1">
    <location>
        <begin position="753"/>
        <end position="771"/>
    </location>
</feature>
<accession>A0A9W7C763</accession>
<comment type="caution">
    <text evidence="2">The sequence shown here is derived from an EMBL/GenBank/DDBJ whole genome shotgun (WGS) entry which is preliminary data.</text>
</comment>
<feature type="compositionally biased region" description="Low complexity" evidence="1">
    <location>
        <begin position="96"/>
        <end position="105"/>
    </location>
</feature>
<dbReference type="GO" id="GO:0005634">
    <property type="term" value="C:nucleus"/>
    <property type="evidence" value="ECO:0007669"/>
    <property type="project" value="TreeGrafter"/>
</dbReference>
<evidence type="ECO:0000313" key="3">
    <source>
        <dbReference type="Proteomes" id="UP001165160"/>
    </source>
</evidence>
<name>A0A9W7C763_9STRA</name>
<dbReference type="PANTHER" id="PTHR28678">
    <property type="entry name" value="CODANIN-1"/>
    <property type="match status" value="1"/>
</dbReference>
<dbReference type="PANTHER" id="PTHR28678:SF1">
    <property type="entry name" value="CODANIN-1"/>
    <property type="match status" value="1"/>
</dbReference>
<dbReference type="InterPro" id="IPR040031">
    <property type="entry name" value="Codanin-1"/>
</dbReference>
<gene>
    <name evidence="2" type="ORF">TrVE_jg13781</name>
</gene>
<proteinExistence type="predicted"/>
<reference evidence="3" key="1">
    <citation type="journal article" date="2023" name="Commun. Biol.">
        <title>Genome analysis of Parmales, the sister group of diatoms, reveals the evolutionary specialization of diatoms from phago-mixotrophs to photoautotrophs.</title>
        <authorList>
            <person name="Ban H."/>
            <person name="Sato S."/>
            <person name="Yoshikawa S."/>
            <person name="Yamada K."/>
            <person name="Nakamura Y."/>
            <person name="Ichinomiya M."/>
            <person name="Sato N."/>
            <person name="Blanc-Mathieu R."/>
            <person name="Endo H."/>
            <person name="Kuwata A."/>
            <person name="Ogata H."/>
        </authorList>
    </citation>
    <scope>NUCLEOTIDE SEQUENCE [LARGE SCALE GENOMIC DNA]</scope>
    <source>
        <strain evidence="3">NIES 3699</strain>
    </source>
</reference>
<dbReference type="Proteomes" id="UP001165160">
    <property type="component" value="Unassembled WGS sequence"/>
</dbReference>
<protein>
    <submittedName>
        <fullName evidence="2">Uncharacterized protein</fullName>
    </submittedName>
</protein>
<feature type="compositionally biased region" description="Pro residues" evidence="1">
    <location>
        <begin position="206"/>
        <end position="231"/>
    </location>
</feature>
<feature type="region of interest" description="Disordered" evidence="1">
    <location>
        <begin position="753"/>
        <end position="776"/>
    </location>
</feature>
<evidence type="ECO:0000256" key="1">
    <source>
        <dbReference type="SAM" id="MobiDB-lite"/>
    </source>
</evidence>